<sequence>MPNSADRPNCDSTFNFKQCSTKPCHILFATAQICDSYDKVCHKAKSLLVTLCVLQIYELEQVNDYMKSPNSSQPRPWRLLRQGLTEF</sequence>
<proteinExistence type="predicted"/>
<protein>
    <submittedName>
        <fullName evidence="1">Uncharacterized protein</fullName>
    </submittedName>
</protein>
<dbReference type="Proteomes" id="UP000054549">
    <property type="component" value="Unassembled WGS sequence"/>
</dbReference>
<organism evidence="1 2">
    <name type="scientific">Amanita muscaria (strain Koide BX008)</name>
    <dbReference type="NCBI Taxonomy" id="946122"/>
    <lineage>
        <taxon>Eukaryota</taxon>
        <taxon>Fungi</taxon>
        <taxon>Dikarya</taxon>
        <taxon>Basidiomycota</taxon>
        <taxon>Agaricomycotina</taxon>
        <taxon>Agaricomycetes</taxon>
        <taxon>Agaricomycetidae</taxon>
        <taxon>Agaricales</taxon>
        <taxon>Pluteineae</taxon>
        <taxon>Amanitaceae</taxon>
        <taxon>Amanita</taxon>
    </lineage>
</organism>
<evidence type="ECO:0000313" key="2">
    <source>
        <dbReference type="Proteomes" id="UP000054549"/>
    </source>
</evidence>
<reference evidence="1 2" key="1">
    <citation type="submission" date="2014-04" db="EMBL/GenBank/DDBJ databases">
        <title>Evolutionary Origins and Diversification of the Mycorrhizal Mutualists.</title>
        <authorList>
            <consortium name="DOE Joint Genome Institute"/>
            <consortium name="Mycorrhizal Genomics Consortium"/>
            <person name="Kohler A."/>
            <person name="Kuo A."/>
            <person name="Nagy L.G."/>
            <person name="Floudas D."/>
            <person name="Copeland A."/>
            <person name="Barry K.W."/>
            <person name="Cichocki N."/>
            <person name="Veneault-Fourrey C."/>
            <person name="LaButti K."/>
            <person name="Lindquist E.A."/>
            <person name="Lipzen A."/>
            <person name="Lundell T."/>
            <person name="Morin E."/>
            <person name="Murat C."/>
            <person name="Riley R."/>
            <person name="Ohm R."/>
            <person name="Sun H."/>
            <person name="Tunlid A."/>
            <person name="Henrissat B."/>
            <person name="Grigoriev I.V."/>
            <person name="Hibbett D.S."/>
            <person name="Martin F."/>
        </authorList>
    </citation>
    <scope>NUCLEOTIDE SEQUENCE [LARGE SCALE GENOMIC DNA]</scope>
    <source>
        <strain evidence="1 2">Koide BX008</strain>
    </source>
</reference>
<keyword evidence="2" id="KW-1185">Reference proteome</keyword>
<name>A0A0C2WZX6_AMAMK</name>
<evidence type="ECO:0000313" key="1">
    <source>
        <dbReference type="EMBL" id="KIL62426.1"/>
    </source>
</evidence>
<dbReference type="HOGENOM" id="CLU_2482874_0_0_1"/>
<accession>A0A0C2WZX6</accession>
<dbReference type="EMBL" id="KN818271">
    <property type="protein sequence ID" value="KIL62426.1"/>
    <property type="molecule type" value="Genomic_DNA"/>
</dbReference>
<dbReference type="InParanoid" id="A0A0C2WZX6"/>
<dbReference type="AlphaFoldDB" id="A0A0C2WZX6"/>
<gene>
    <name evidence="1" type="ORF">M378DRAFT_794103</name>
</gene>